<feature type="region of interest" description="Disordered" evidence="2">
    <location>
        <begin position="1"/>
        <end position="24"/>
    </location>
</feature>
<dbReference type="Pfam" id="PF04520">
    <property type="entry name" value="Senescence_reg"/>
    <property type="match status" value="1"/>
</dbReference>
<evidence type="ECO:0000256" key="2">
    <source>
        <dbReference type="SAM" id="MobiDB-lite"/>
    </source>
</evidence>
<feature type="region of interest" description="Disordered" evidence="2">
    <location>
        <begin position="110"/>
        <end position="138"/>
    </location>
</feature>
<organism evidence="3 4">
    <name type="scientific">Malus baccata</name>
    <name type="common">Siberian crab apple</name>
    <name type="synonym">Pyrus baccata</name>
    <dbReference type="NCBI Taxonomy" id="106549"/>
    <lineage>
        <taxon>Eukaryota</taxon>
        <taxon>Viridiplantae</taxon>
        <taxon>Streptophyta</taxon>
        <taxon>Embryophyta</taxon>
        <taxon>Tracheophyta</taxon>
        <taxon>Spermatophyta</taxon>
        <taxon>Magnoliopsida</taxon>
        <taxon>eudicotyledons</taxon>
        <taxon>Gunneridae</taxon>
        <taxon>Pentapetalae</taxon>
        <taxon>rosids</taxon>
        <taxon>fabids</taxon>
        <taxon>Rosales</taxon>
        <taxon>Rosaceae</taxon>
        <taxon>Amygdaloideae</taxon>
        <taxon>Maleae</taxon>
        <taxon>Malus</taxon>
    </lineage>
</organism>
<evidence type="ECO:0008006" key="5">
    <source>
        <dbReference type="Google" id="ProtNLM"/>
    </source>
</evidence>
<evidence type="ECO:0000256" key="1">
    <source>
        <dbReference type="ARBA" id="ARBA00034773"/>
    </source>
</evidence>
<feature type="region of interest" description="Disordered" evidence="2">
    <location>
        <begin position="43"/>
        <end position="66"/>
    </location>
</feature>
<evidence type="ECO:0000313" key="3">
    <source>
        <dbReference type="EMBL" id="TQE13133.1"/>
    </source>
</evidence>
<dbReference type="GO" id="GO:0010150">
    <property type="term" value="P:leaf senescence"/>
    <property type="evidence" value="ECO:0007669"/>
    <property type="project" value="UniProtKB-ARBA"/>
</dbReference>
<dbReference type="AlphaFoldDB" id="A0A540NR97"/>
<sequence length="178" mass="19691">MASRRSSFYGKPSSIFPASSMDDSPVGSDGLFEFDEADICKASSSTVTESKKSTILSPSEPKKMGRRMMVKNMSMAEKGAADKLMPSSLPVNIPDWSKILKDGYKEQRKLDSDEHCGGEFYGDDEEDDGGDGRVPPHEYLARTRGASFSVHEGIGRTLKGRDLRRVRNAIWKKVGFED</sequence>
<protein>
    <recommendedName>
        <fullName evidence="5">Senescence regulator</fullName>
    </recommendedName>
</protein>
<dbReference type="Proteomes" id="UP000315295">
    <property type="component" value="Unassembled WGS sequence"/>
</dbReference>
<gene>
    <name evidence="3" type="ORF">C1H46_001217</name>
</gene>
<dbReference type="PANTHER" id="PTHR46525">
    <property type="entry name" value="EMB|CAB72159.1"/>
    <property type="match status" value="1"/>
</dbReference>
<name>A0A540NR97_MALBA</name>
<dbReference type="STRING" id="106549.A0A540NR97"/>
<comment type="similarity">
    <text evidence="1">Belongs to the senescence regulator S40 family.</text>
</comment>
<evidence type="ECO:0000313" key="4">
    <source>
        <dbReference type="Proteomes" id="UP000315295"/>
    </source>
</evidence>
<dbReference type="InterPro" id="IPR007608">
    <property type="entry name" value="Senescence_reg_S40"/>
</dbReference>
<proteinExistence type="inferred from homology"/>
<reference evidence="3 4" key="1">
    <citation type="journal article" date="2019" name="G3 (Bethesda)">
        <title>Sequencing of a Wild Apple (Malus baccata) Genome Unravels the Differences Between Cultivated and Wild Apple Species Regarding Disease Resistance and Cold Tolerance.</title>
        <authorList>
            <person name="Chen X."/>
        </authorList>
    </citation>
    <scope>NUCLEOTIDE SEQUENCE [LARGE SCALE GENOMIC DNA]</scope>
    <source>
        <strain evidence="4">cv. Shandingzi</strain>
        <tissue evidence="3">Leaves</tissue>
    </source>
</reference>
<accession>A0A540NR97</accession>
<keyword evidence="4" id="KW-1185">Reference proteome</keyword>
<comment type="caution">
    <text evidence="3">The sequence shown here is derived from an EMBL/GenBank/DDBJ whole genome shotgun (WGS) entry which is preliminary data.</text>
</comment>
<dbReference type="EMBL" id="VIEB01000013">
    <property type="protein sequence ID" value="TQE13133.1"/>
    <property type="molecule type" value="Genomic_DNA"/>
</dbReference>
<dbReference type="PANTHER" id="PTHR46525:SF6">
    <property type="entry name" value="ARABIDOPSIS THALIANA GENOMIC DNA, CHROMOSOME 5, P1 CLONE:MOK16"/>
    <property type="match status" value="1"/>
</dbReference>